<dbReference type="RefSeq" id="WP_072412534.1">
    <property type="nucleotide sequence ID" value="NZ_FPKW01000023.1"/>
</dbReference>
<reference evidence="3" key="1">
    <citation type="submission" date="2016-10" db="EMBL/GenBank/DDBJ databases">
        <authorList>
            <person name="Varghese N."/>
            <person name="Submissions S."/>
        </authorList>
    </citation>
    <scope>NUCLEOTIDE SEQUENCE [LARGE SCALE GENOMIC DNA]</scope>
    <source>
        <strain evidence="3">SUR2</strain>
    </source>
</reference>
<accession>A0A1K2IXY1</accession>
<evidence type="ECO:0000256" key="1">
    <source>
        <dbReference type="SAM" id="SignalP"/>
    </source>
</evidence>
<feature type="signal peptide" evidence="1">
    <location>
        <begin position="1"/>
        <end position="27"/>
    </location>
</feature>
<dbReference type="STRING" id="1612149.SAMN05216324_12324"/>
<dbReference type="InterPro" id="IPR007497">
    <property type="entry name" value="SIMPL/DUF541"/>
</dbReference>
<dbReference type="Pfam" id="PF04402">
    <property type="entry name" value="SIMPL"/>
    <property type="match status" value="1"/>
</dbReference>
<sequence length="310" mass="36063">MKNIFIVNKNLLFIVILTAFTFPNTKAQVGGNQIYRNPNQYDRPIKVFTETNNNYYTTDSTLVISVKVLMNQTADKYKIILGVNEEALTPKQSIEGINQRINGFIKKISSLGIKENNVFIDFISQTKIYDYDVNSNQNTVTQKNKGFETKKNIIITVDKYALIEKIIYEASDFKIYDVIKVDYMNTDIDKIQENLLKEAYSVLDKKKDNYFNLFKKEIIGSPTANSGFSYIFPKSQYQNYSAFESSDISYMNNRYDVSYIRKEERKAKTYYYEGTDYSGFDKVINESKPEIGIQYILSLTVKYDLKNNKK</sequence>
<evidence type="ECO:0000313" key="2">
    <source>
        <dbReference type="EMBL" id="SFZ96643.1"/>
    </source>
</evidence>
<dbReference type="EMBL" id="FPKW01000023">
    <property type="protein sequence ID" value="SFZ96643.1"/>
    <property type="molecule type" value="Genomic_DNA"/>
</dbReference>
<feature type="chain" id="PRO_5009678702" description="DUF541 domain-containing protein" evidence="1">
    <location>
        <begin position="28"/>
        <end position="310"/>
    </location>
</feature>
<organism evidence="2 3">
    <name type="scientific">Chryseobacterium limigenitum</name>
    <dbReference type="NCBI Taxonomy" id="1612149"/>
    <lineage>
        <taxon>Bacteria</taxon>
        <taxon>Pseudomonadati</taxon>
        <taxon>Bacteroidota</taxon>
        <taxon>Flavobacteriia</taxon>
        <taxon>Flavobacteriales</taxon>
        <taxon>Weeksellaceae</taxon>
        <taxon>Chryseobacterium group</taxon>
        <taxon>Chryseobacterium</taxon>
    </lineage>
</organism>
<name>A0A1K2IXY1_9FLAO</name>
<dbReference type="Gene3D" id="3.30.70.2970">
    <property type="entry name" value="Protein of unknown function (DUF541), domain 2"/>
    <property type="match status" value="1"/>
</dbReference>
<dbReference type="Gene3D" id="3.30.110.170">
    <property type="entry name" value="Protein of unknown function (DUF541), domain 1"/>
    <property type="match status" value="1"/>
</dbReference>
<protein>
    <recommendedName>
        <fullName evidence="4">DUF541 domain-containing protein</fullName>
    </recommendedName>
</protein>
<gene>
    <name evidence="2" type="ORF">SAMN05216324_12324</name>
</gene>
<dbReference type="OrthoDB" id="1228710at2"/>
<evidence type="ECO:0000313" key="3">
    <source>
        <dbReference type="Proteomes" id="UP000182034"/>
    </source>
</evidence>
<evidence type="ECO:0008006" key="4">
    <source>
        <dbReference type="Google" id="ProtNLM"/>
    </source>
</evidence>
<proteinExistence type="predicted"/>
<keyword evidence="1" id="KW-0732">Signal</keyword>
<keyword evidence="3" id="KW-1185">Reference proteome</keyword>
<dbReference type="AlphaFoldDB" id="A0A1K2IXY1"/>
<dbReference type="Proteomes" id="UP000182034">
    <property type="component" value="Unassembled WGS sequence"/>
</dbReference>